<evidence type="ECO:0000256" key="6">
    <source>
        <dbReference type="SAM" id="MobiDB-lite"/>
    </source>
</evidence>
<dbReference type="EMBL" id="JALJOR010000012">
    <property type="protein sequence ID" value="KAK9807679.1"/>
    <property type="molecule type" value="Genomic_DNA"/>
</dbReference>
<evidence type="ECO:0000313" key="8">
    <source>
        <dbReference type="EMBL" id="KAK9807679.1"/>
    </source>
</evidence>
<feature type="zinc finger region" description="C3H1-type" evidence="5">
    <location>
        <begin position="81"/>
        <end position="108"/>
    </location>
</feature>
<keyword evidence="4" id="KW-0238">DNA-binding</keyword>
<keyword evidence="2 5" id="KW-0863">Zinc-finger</keyword>
<evidence type="ECO:0000313" key="9">
    <source>
        <dbReference type="Proteomes" id="UP001489004"/>
    </source>
</evidence>
<dbReference type="GO" id="GO:0003677">
    <property type="term" value="F:DNA binding"/>
    <property type="evidence" value="ECO:0007669"/>
    <property type="project" value="UniProtKB-KW"/>
</dbReference>
<sequence>MHSGQHHHHQQVHQHFNPYPQGPQQYIDAFTGQIIAEGTDDYFMFVFKVQDCDKKYVHDWRSCPFKHKTENARRRDPRIHRYFPEACPDYKSGYCVQGETCRYAHGVYECWLHPTKYRTQICKDGAHCSRTTCFFAHHTSELRDPDERWRPELYVGGPEYFNPASSPVSVQHFSGSASPAGSDQFPYHPMAGQNGASFMPGLQAVIPQVEPAINHQVCHRGAAPNAALLAMASPRWQFERNLAVGRGSLDAARPRYYGQGQVGAPYAHGAPYVEPRMSNAVARELGYARPSKNARGPHPSAASMAVTAAAQARTHAQLVALQQSQSDAMATSMAFLEGSAPASMAFLEGSAPASAAHHHLEQHMLMQAGGYGQPRPSMSPQQMADAVMLRSGSAPADANHPIVNDQARSGAHSPQQELHTNGHIDGRGSYTNGHAAHHVNGHGQSPSTHYNLGLANSAGTHSSSQNGSGSPPSSFGSDHSTAMAALVSSFGDLGVIESGRDQAGASAGSKGSLSPPQKDSSPHMAHHSESGTGSANGRMGHAVTGHLGVPPRSSYFSH</sequence>
<keyword evidence="1 5" id="KW-0479">Metal-binding</keyword>
<feature type="region of interest" description="Disordered" evidence="6">
    <location>
        <begin position="391"/>
        <end position="479"/>
    </location>
</feature>
<evidence type="ECO:0000256" key="4">
    <source>
        <dbReference type="ARBA" id="ARBA00023125"/>
    </source>
</evidence>
<dbReference type="GO" id="GO:0008270">
    <property type="term" value="F:zinc ion binding"/>
    <property type="evidence" value="ECO:0007669"/>
    <property type="project" value="UniProtKB-KW"/>
</dbReference>
<feature type="compositionally biased region" description="Low complexity" evidence="6">
    <location>
        <begin position="503"/>
        <end position="512"/>
    </location>
</feature>
<evidence type="ECO:0000256" key="1">
    <source>
        <dbReference type="ARBA" id="ARBA00022723"/>
    </source>
</evidence>
<accession>A0AAW1PHC6</accession>
<dbReference type="InterPro" id="IPR000571">
    <property type="entry name" value="Znf_CCCH"/>
</dbReference>
<dbReference type="InterPro" id="IPR057444">
    <property type="entry name" value="Znf-CCCH_AtC3H23-like"/>
</dbReference>
<dbReference type="InterPro" id="IPR045234">
    <property type="entry name" value="Unkempt-like"/>
</dbReference>
<comment type="caution">
    <text evidence="8">The sequence shown here is derived from an EMBL/GenBank/DDBJ whole genome shotgun (WGS) entry which is preliminary data.</text>
</comment>
<evidence type="ECO:0000256" key="3">
    <source>
        <dbReference type="ARBA" id="ARBA00022833"/>
    </source>
</evidence>
<dbReference type="PANTHER" id="PTHR14493">
    <property type="entry name" value="UNKEMPT FAMILY MEMBER"/>
    <property type="match status" value="1"/>
</dbReference>
<proteinExistence type="predicted"/>
<organism evidence="8 9">
    <name type="scientific">[Myrmecia] bisecta</name>
    <dbReference type="NCBI Taxonomy" id="41462"/>
    <lineage>
        <taxon>Eukaryota</taxon>
        <taxon>Viridiplantae</taxon>
        <taxon>Chlorophyta</taxon>
        <taxon>core chlorophytes</taxon>
        <taxon>Trebouxiophyceae</taxon>
        <taxon>Trebouxiales</taxon>
        <taxon>Trebouxiaceae</taxon>
        <taxon>Myrmecia</taxon>
    </lineage>
</organism>
<keyword evidence="9" id="KW-1185">Reference proteome</keyword>
<dbReference type="Proteomes" id="UP001489004">
    <property type="component" value="Unassembled WGS sequence"/>
</dbReference>
<evidence type="ECO:0000259" key="7">
    <source>
        <dbReference type="PROSITE" id="PS50103"/>
    </source>
</evidence>
<evidence type="ECO:0000256" key="2">
    <source>
        <dbReference type="ARBA" id="ARBA00022771"/>
    </source>
</evidence>
<feature type="compositionally biased region" description="Low complexity" evidence="6">
    <location>
        <begin position="459"/>
        <end position="479"/>
    </location>
</feature>
<reference evidence="8 9" key="1">
    <citation type="journal article" date="2024" name="Nat. Commun.">
        <title>Phylogenomics reveals the evolutionary origins of lichenization in chlorophyte algae.</title>
        <authorList>
            <person name="Puginier C."/>
            <person name="Libourel C."/>
            <person name="Otte J."/>
            <person name="Skaloud P."/>
            <person name="Haon M."/>
            <person name="Grisel S."/>
            <person name="Petersen M."/>
            <person name="Berrin J.G."/>
            <person name="Delaux P.M."/>
            <person name="Dal Grande F."/>
            <person name="Keller J."/>
        </authorList>
    </citation>
    <scope>NUCLEOTIDE SEQUENCE [LARGE SCALE GENOMIC DNA]</scope>
    <source>
        <strain evidence="8 9">SAG 2043</strain>
    </source>
</reference>
<dbReference type="Gene3D" id="3.30.1370.210">
    <property type="match status" value="1"/>
</dbReference>
<protein>
    <recommendedName>
        <fullName evidence="7">C3H1-type domain-containing protein</fullName>
    </recommendedName>
</protein>
<keyword evidence="3 5" id="KW-0862">Zinc</keyword>
<dbReference type="SMART" id="SM00356">
    <property type="entry name" value="ZnF_C3H1"/>
    <property type="match status" value="2"/>
</dbReference>
<gene>
    <name evidence="8" type="ORF">WJX72_005948</name>
</gene>
<dbReference type="Pfam" id="PF25512">
    <property type="entry name" value="zf-CCCH_AtC3H23"/>
    <property type="match status" value="1"/>
</dbReference>
<evidence type="ECO:0000256" key="5">
    <source>
        <dbReference type="PROSITE-ProRule" id="PRU00723"/>
    </source>
</evidence>
<feature type="domain" description="C3H1-type" evidence="7">
    <location>
        <begin position="81"/>
        <end position="108"/>
    </location>
</feature>
<dbReference type="AlphaFoldDB" id="A0AAW1PHC6"/>
<dbReference type="PANTHER" id="PTHR14493:SF50">
    <property type="entry name" value="RING FINGER PROTEIN UNKEMPT"/>
    <property type="match status" value="1"/>
</dbReference>
<feature type="region of interest" description="Disordered" evidence="6">
    <location>
        <begin position="501"/>
        <end position="558"/>
    </location>
</feature>
<name>A0AAW1PHC6_9CHLO</name>
<dbReference type="PROSITE" id="PS50103">
    <property type="entry name" value="ZF_C3H1"/>
    <property type="match status" value="1"/>
</dbReference>